<proteinExistence type="predicted"/>
<evidence type="ECO:0000256" key="1">
    <source>
        <dbReference type="SAM" id="Phobius"/>
    </source>
</evidence>
<feature type="non-terminal residue" evidence="2">
    <location>
        <position position="1"/>
    </location>
</feature>
<gene>
    <name evidence="2" type="ORF">LY90DRAFT_69997</name>
</gene>
<dbReference type="AlphaFoldDB" id="A0A1Y2BFU4"/>
<name>A0A1Y2BFU4_9FUNG</name>
<sequence>YLLVVISGLITSPVIIVLNLAICLICQSILWPFIDSIKAYFIIYNVIKGYEYGLKLRDNSEKMNKNDDDHNNDIHTSVLKSSVMKNENSSINSKVNRNNNEIINMNMNSSTISNDHYSKIPSLVLPMPFFDEKDFYITILRIWGYRLKKSIIVCARWWRIIITDTHGFLMIIVPFLIDKIYLNRYEGIRFFWWHKKTILENIALV</sequence>
<keyword evidence="1" id="KW-0812">Transmembrane</keyword>
<evidence type="ECO:0000313" key="3">
    <source>
        <dbReference type="Proteomes" id="UP000193920"/>
    </source>
</evidence>
<reference evidence="2 3" key="1">
    <citation type="submission" date="2016-08" db="EMBL/GenBank/DDBJ databases">
        <title>A Parts List for Fungal Cellulosomes Revealed by Comparative Genomics.</title>
        <authorList>
            <consortium name="DOE Joint Genome Institute"/>
            <person name="Haitjema C.H."/>
            <person name="Gilmore S.P."/>
            <person name="Henske J.K."/>
            <person name="Solomon K.V."/>
            <person name="De Groot R."/>
            <person name="Kuo A."/>
            <person name="Mondo S.J."/>
            <person name="Salamov A.A."/>
            <person name="Labutti K."/>
            <person name="Zhao Z."/>
            <person name="Chiniquy J."/>
            <person name="Barry K."/>
            <person name="Brewer H.M."/>
            <person name="Purvine S.O."/>
            <person name="Wright A.T."/>
            <person name="Boxma B."/>
            <person name="Van Alen T."/>
            <person name="Hackstein J.H."/>
            <person name="Baker S.E."/>
            <person name="Grigoriev I.V."/>
            <person name="O'Malley M.A."/>
        </authorList>
    </citation>
    <scope>NUCLEOTIDE SEQUENCE [LARGE SCALE GENOMIC DNA]</scope>
    <source>
        <strain evidence="2 3">G1</strain>
    </source>
</reference>
<protein>
    <submittedName>
        <fullName evidence="2">Uncharacterized protein</fullName>
    </submittedName>
</protein>
<dbReference type="EMBL" id="MCOG01000159">
    <property type="protein sequence ID" value="ORY33672.1"/>
    <property type="molecule type" value="Genomic_DNA"/>
</dbReference>
<comment type="caution">
    <text evidence="2">The sequence shown here is derived from an EMBL/GenBank/DDBJ whole genome shotgun (WGS) entry which is preliminary data.</text>
</comment>
<keyword evidence="3" id="KW-1185">Reference proteome</keyword>
<feature type="transmembrane region" description="Helical" evidence="1">
    <location>
        <begin position="157"/>
        <end position="177"/>
    </location>
</feature>
<keyword evidence="1" id="KW-0472">Membrane</keyword>
<organism evidence="2 3">
    <name type="scientific">Neocallimastix californiae</name>
    <dbReference type="NCBI Taxonomy" id="1754190"/>
    <lineage>
        <taxon>Eukaryota</taxon>
        <taxon>Fungi</taxon>
        <taxon>Fungi incertae sedis</taxon>
        <taxon>Chytridiomycota</taxon>
        <taxon>Chytridiomycota incertae sedis</taxon>
        <taxon>Neocallimastigomycetes</taxon>
        <taxon>Neocallimastigales</taxon>
        <taxon>Neocallimastigaceae</taxon>
        <taxon>Neocallimastix</taxon>
    </lineage>
</organism>
<feature type="transmembrane region" description="Helical" evidence="1">
    <location>
        <begin position="6"/>
        <end position="34"/>
    </location>
</feature>
<keyword evidence="1" id="KW-1133">Transmembrane helix</keyword>
<evidence type="ECO:0000313" key="2">
    <source>
        <dbReference type="EMBL" id="ORY33672.1"/>
    </source>
</evidence>
<accession>A0A1Y2BFU4</accession>
<dbReference type="Proteomes" id="UP000193920">
    <property type="component" value="Unassembled WGS sequence"/>
</dbReference>